<evidence type="ECO:0000313" key="4">
    <source>
        <dbReference type="EMBL" id="GAF44779.1"/>
    </source>
</evidence>
<gene>
    <name evidence="4" type="ORF">RW1_015_00530</name>
</gene>
<evidence type="ECO:0000256" key="2">
    <source>
        <dbReference type="ARBA" id="ARBA00022963"/>
    </source>
</evidence>
<dbReference type="Pfam" id="PF03403">
    <property type="entry name" value="PAF-AH_p_II"/>
    <property type="match status" value="1"/>
</dbReference>
<comment type="caution">
    <text evidence="4">The sequence shown here is derived from an EMBL/GenBank/DDBJ whole genome shotgun (WGS) entry which is preliminary data.</text>
</comment>
<dbReference type="OrthoDB" id="569821at2"/>
<dbReference type="RefSeq" id="WP_052033047.1">
    <property type="nucleotide sequence ID" value="NZ_BAWF01000015.1"/>
</dbReference>
<dbReference type="InterPro" id="IPR029058">
    <property type="entry name" value="AB_hydrolase_fold"/>
</dbReference>
<proteinExistence type="predicted"/>
<evidence type="ECO:0000313" key="5">
    <source>
        <dbReference type="Proteomes" id="UP000019491"/>
    </source>
</evidence>
<evidence type="ECO:0000256" key="3">
    <source>
        <dbReference type="ARBA" id="ARBA00023098"/>
    </source>
</evidence>
<evidence type="ECO:0000256" key="1">
    <source>
        <dbReference type="ARBA" id="ARBA00022801"/>
    </source>
</evidence>
<protein>
    <submittedName>
        <fullName evidence="4">Putative lipase</fullName>
    </submittedName>
</protein>
<dbReference type="GO" id="GO:0003847">
    <property type="term" value="F:1-alkyl-2-acetylglycerophosphocholine esterase activity"/>
    <property type="evidence" value="ECO:0007669"/>
    <property type="project" value="TreeGrafter"/>
</dbReference>
<dbReference type="GO" id="GO:0016042">
    <property type="term" value="P:lipid catabolic process"/>
    <property type="evidence" value="ECO:0007669"/>
    <property type="project" value="UniProtKB-KW"/>
</dbReference>
<dbReference type="PANTHER" id="PTHR10272">
    <property type="entry name" value="PLATELET-ACTIVATING FACTOR ACETYLHYDROLASE"/>
    <property type="match status" value="1"/>
</dbReference>
<keyword evidence="3" id="KW-0443">Lipid metabolism</keyword>
<dbReference type="SUPFAM" id="SSF53474">
    <property type="entry name" value="alpha/beta-Hydrolases"/>
    <property type="match status" value="1"/>
</dbReference>
<name>X0PPT6_RHOWR</name>
<sequence length="366" mass="38981">MKATRTLRGLVAGAVVFGAVVFGAVASVQPAMSRADTGTVLRFPASDSNIGVSTLELVDHDRDDPWTPGRARSIPVTVTYPAGFAAGGTRSLPVVLFSPGFYVPRTLYTVAAEDLASRGYVVISMDHTGEALATVFPDGRVVTAQITDPYSADTQKKALDTRVEDARFVIDTVESLSRGDDPDGIGRLLPDGLPAAVDPDRIGMFGHSIGGATTTQVLLDDPRVDAGVNADGALLYANTASPIVSQDPGTPLLSVLNSRHAESPEGRERFWGQYFATPRSWSKVYALRDTGHFSFTDAEHYVPQAIPDPPGMDVPAGFSLGTAPRQEVVDTTNDLVAGMFDRFLKGDPAPELDDAGSRYPLVFEVR</sequence>
<dbReference type="PANTHER" id="PTHR10272:SF0">
    <property type="entry name" value="PLATELET-ACTIVATING FACTOR ACETYLHYDROLASE"/>
    <property type="match status" value="1"/>
</dbReference>
<dbReference type="Proteomes" id="UP000019491">
    <property type="component" value="Unassembled WGS sequence"/>
</dbReference>
<organism evidence="4 5">
    <name type="scientific">Rhodococcus wratislaviensis NBRC 100605</name>
    <dbReference type="NCBI Taxonomy" id="1219028"/>
    <lineage>
        <taxon>Bacteria</taxon>
        <taxon>Bacillati</taxon>
        <taxon>Actinomycetota</taxon>
        <taxon>Actinomycetes</taxon>
        <taxon>Mycobacteriales</taxon>
        <taxon>Nocardiaceae</taxon>
        <taxon>Rhodococcus</taxon>
    </lineage>
</organism>
<keyword evidence="5" id="KW-1185">Reference proteome</keyword>
<dbReference type="EMBL" id="BAWF01000015">
    <property type="protein sequence ID" value="GAF44779.1"/>
    <property type="molecule type" value="Genomic_DNA"/>
</dbReference>
<reference evidence="4 5" key="1">
    <citation type="submission" date="2014-02" db="EMBL/GenBank/DDBJ databases">
        <title>Whole genome shotgun sequence of Rhodococcus wratislaviensis NBRC 100605.</title>
        <authorList>
            <person name="Hosoyama A."/>
            <person name="Tsuchikane K."/>
            <person name="Yoshida I."/>
            <person name="Ohji S."/>
            <person name="Ichikawa N."/>
            <person name="Yamazoe A."/>
            <person name="Fujita N."/>
        </authorList>
    </citation>
    <scope>NUCLEOTIDE SEQUENCE [LARGE SCALE GENOMIC DNA]</scope>
    <source>
        <strain evidence="4 5">NBRC 100605</strain>
    </source>
</reference>
<dbReference type="AlphaFoldDB" id="X0PPT6"/>
<accession>X0PPT6</accession>
<keyword evidence="2" id="KW-0442">Lipid degradation</keyword>
<dbReference type="Gene3D" id="3.40.50.1820">
    <property type="entry name" value="alpha/beta hydrolase"/>
    <property type="match status" value="1"/>
</dbReference>
<keyword evidence="1" id="KW-0378">Hydrolase</keyword>